<keyword evidence="1" id="KW-1133">Transmembrane helix</keyword>
<evidence type="ECO:0000256" key="1">
    <source>
        <dbReference type="SAM" id="Phobius"/>
    </source>
</evidence>
<keyword evidence="1" id="KW-0812">Transmembrane</keyword>
<accession>A0A1W0A0C1</accession>
<feature type="transmembrane region" description="Helical" evidence="1">
    <location>
        <begin position="712"/>
        <end position="730"/>
    </location>
</feature>
<evidence type="ECO:0000313" key="3">
    <source>
        <dbReference type="Proteomes" id="UP000243217"/>
    </source>
</evidence>
<organism evidence="2 3">
    <name type="scientific">Thraustotheca clavata</name>
    <dbReference type="NCBI Taxonomy" id="74557"/>
    <lineage>
        <taxon>Eukaryota</taxon>
        <taxon>Sar</taxon>
        <taxon>Stramenopiles</taxon>
        <taxon>Oomycota</taxon>
        <taxon>Saprolegniomycetes</taxon>
        <taxon>Saprolegniales</taxon>
        <taxon>Achlyaceae</taxon>
        <taxon>Thraustotheca</taxon>
    </lineage>
</organism>
<feature type="transmembrane region" description="Helical" evidence="1">
    <location>
        <begin position="1543"/>
        <end position="1561"/>
    </location>
</feature>
<dbReference type="OrthoDB" id="77710at2759"/>
<comment type="caution">
    <text evidence="2">The sequence shown here is derived from an EMBL/GenBank/DDBJ whole genome shotgun (WGS) entry which is preliminary data.</text>
</comment>
<keyword evidence="3" id="KW-1185">Reference proteome</keyword>
<gene>
    <name evidence="2" type="ORF">THRCLA_03961</name>
</gene>
<feature type="transmembrane region" description="Helical" evidence="1">
    <location>
        <begin position="683"/>
        <end position="705"/>
    </location>
</feature>
<protein>
    <recommendedName>
        <fullName evidence="4">Transmembrane protein</fullName>
    </recommendedName>
</protein>
<dbReference type="Proteomes" id="UP000243217">
    <property type="component" value="Unassembled WGS sequence"/>
</dbReference>
<proteinExistence type="predicted"/>
<feature type="transmembrane region" description="Helical" evidence="1">
    <location>
        <begin position="21"/>
        <end position="43"/>
    </location>
</feature>
<evidence type="ECO:0008006" key="4">
    <source>
        <dbReference type="Google" id="ProtNLM"/>
    </source>
</evidence>
<feature type="transmembrane region" description="Helical" evidence="1">
    <location>
        <begin position="877"/>
        <end position="898"/>
    </location>
</feature>
<feature type="transmembrane region" description="Helical" evidence="1">
    <location>
        <begin position="1501"/>
        <end position="1523"/>
    </location>
</feature>
<name>A0A1W0A0C1_9STRA</name>
<reference evidence="2 3" key="1">
    <citation type="journal article" date="2014" name="Genome Biol. Evol.">
        <title>The secreted proteins of Achlya hypogyna and Thraustotheca clavata identify the ancestral oomycete secretome and reveal gene acquisitions by horizontal gene transfer.</title>
        <authorList>
            <person name="Misner I."/>
            <person name="Blouin N."/>
            <person name="Leonard G."/>
            <person name="Richards T.A."/>
            <person name="Lane C.E."/>
        </authorList>
    </citation>
    <scope>NUCLEOTIDE SEQUENCE [LARGE SCALE GENOMIC DNA]</scope>
    <source>
        <strain evidence="2 3">ATCC 34112</strain>
    </source>
</reference>
<feature type="transmembrane region" description="Helical" evidence="1">
    <location>
        <begin position="770"/>
        <end position="791"/>
    </location>
</feature>
<evidence type="ECO:0000313" key="2">
    <source>
        <dbReference type="EMBL" id="OQS03742.1"/>
    </source>
</evidence>
<feature type="transmembrane region" description="Helical" evidence="1">
    <location>
        <begin position="1573"/>
        <end position="1595"/>
    </location>
</feature>
<sequence>MIVPSGPPGDRVVLDRTHRRPAIILSGLLYLIFTSCLSVYFLYIIKPNIANDLWWRDFTTNGPQTYLADLYHRRLQLNRSNTINLFAPEVLLEKEYSQDSAAFVDMSLSLSRQVLLTNISLENAIQAMRQSNFEWNVRMFTQYCWVDWNKIYELSVTSKRQKRCLVNDADNAAVYWESLFRNSHRDGVFDSSYATSLGIGLFDTITTTTTGQKWLSSIWAHSWLSVNDEANVWISQGITRWQTELTNYYEQGLLQTIAVQNALGISQHVTVHVKAQAYRGLSVWTLVNTYMGVWNDLWEAQAYNCSLIRGANNYSDQMKLDWEIKSYALPLGTTLVDLVDASMGALGSIDVKYNPKPSVLENYYLAYHKYVVSSIWSDKSFTNTYSDILPLVGTVSPQKWRGVNITYFGGNPMCLSNRYLPFVQDQFGFYDSCSSQTESSMAISRYSMLFSLWTLQHLQKTPPSIESICQQMTSTEGYHKCLDTLTNLTGIVKTLVHSDDSDLNGANLDSAMQILNLTMIQFALNASKPTFLTQSVVAPGDPWSFFGWVMVYDWLQGDREVFRFETDQGTFVLITQYAEPTPFPANPLELPKQACAYIWIILVYSSVLLSFVALVVILAAILSRNQVHGNDLFLFHRIASIVWVGRPFLALRGFAAIILLSTSPLTFISKNGMSKFVFEPRSAIEIMVIASEATWITYVIVDLLLPITKDSAATYAPVSVVIAWLITFFTEFTSPFEATASVEQSCYVTQLGLSATCTGGTVQIGSPQRLILLSLVQLIAVFVSVVAVCIWKNATPPTDSTKNVYLPAAARYFLSASSSAQWYTNATIGLMSGIIPLGSSFFHVNLWQLIHFDEQSAKQLAWNVPTTAQPRVKSIGFALLGIVYVLFSVGGSITFIFVSETSMVNDFWWASFNSSGHQTFLANLFTSELQVSGANTAMDLTALRYADNSNKYNTTGTSSRVSTLYATVIQDEVNTLTNVVQSLRQMDGCQVPWIASHFCYVDFNHNWELGISAYRQKRCASYDINNGAVYLESYLRNVNWKEYDYCWHTSLEIGILSFLRTSAQGQQWIQSTIGNTLSVSDEVNHWNKKSITEFTTQWQNYKELGVLESFFIQNAFGLSYPITLKYSNGSMHTDMQTSFKMQWPLASQFWGVASNNSILSGTSLIRQSPRFAYANMTIFSALVDNQTVVTPLDIGFVIIQKTIGPFGEVTMRRISIPSTLVEWNKMIQVNVKQRMPTFDDKAMVKFSTVSGILSMVSAPKSWGDADYTGGDITCPTQLPAPYVCIYYSIQGACVINMEDSLDADGLGVSKALLALGPNFDITVACNDSTMHSTAQCVEYLVNTRDFISAAFTQAEWVSIAQLSEATINYFQTTQPLLVVQYIANATGTFLIQSNIFDPLDVGYHIFGWIYLLEWIQGVREVVQFEGMYGSSAIISGRNAIHTAPINSLEIPLNVAYYARCVLLYVTSVLFLVACIACYYIARSRAAIEGLNMFSINRVIGLVWIGRPLLFLRGITAICLLSTAKLDLNQSNGFFYMVSVPQSWFTTIMASGEITWLVFIINDSFSVLTKQYTPIYATQSSIVVWIAAAIWCLASPVQHQASVSRSCTVVAVDYQVVCKSGVVVIGDKMRFVGLIALALGLVLLCYIVQRIRFPNATENRVKSHLLYATALHHFRQDRWIYNNVYHIDRASAAIDGLVSYHLTNRQVIVLDIKTWRVFVKPLLPMSSDVDSHLLEAIPLS</sequence>
<feature type="transmembrane region" description="Helical" evidence="1">
    <location>
        <begin position="1628"/>
        <end position="1647"/>
    </location>
</feature>
<feature type="transmembrane region" description="Helical" evidence="1">
    <location>
        <begin position="1461"/>
        <end position="1481"/>
    </location>
</feature>
<keyword evidence="1" id="KW-0472">Membrane</keyword>
<feature type="transmembrane region" description="Helical" evidence="1">
    <location>
        <begin position="596"/>
        <end position="622"/>
    </location>
</feature>
<feature type="transmembrane region" description="Helical" evidence="1">
    <location>
        <begin position="643"/>
        <end position="663"/>
    </location>
</feature>
<dbReference type="EMBL" id="JNBS01000784">
    <property type="protein sequence ID" value="OQS03742.1"/>
    <property type="molecule type" value="Genomic_DNA"/>
</dbReference>